<name>A3VKE0_9RHOB</name>
<accession>A3VKE0</accession>
<evidence type="ECO:0000313" key="3">
    <source>
        <dbReference type="Proteomes" id="UP000002931"/>
    </source>
</evidence>
<dbReference type="InterPro" id="IPR036890">
    <property type="entry name" value="HATPase_C_sf"/>
</dbReference>
<dbReference type="EMBL" id="AAMT01000017">
    <property type="protein sequence ID" value="EAQ11264.1"/>
    <property type="molecule type" value="Genomic_DNA"/>
</dbReference>
<dbReference type="Pfam" id="PF10090">
    <property type="entry name" value="HPTransfase"/>
    <property type="match status" value="1"/>
</dbReference>
<dbReference type="AlphaFoldDB" id="A3VKE0"/>
<evidence type="ECO:0000313" key="2">
    <source>
        <dbReference type="EMBL" id="EAQ11264.1"/>
    </source>
</evidence>
<dbReference type="RefSeq" id="WP_008329081.1">
    <property type="nucleotide sequence ID" value="NZ_CH902578.1"/>
</dbReference>
<comment type="caution">
    <text evidence="2">The sequence shown here is derived from an EMBL/GenBank/DDBJ whole genome shotgun (WGS) entry which is preliminary data.</text>
</comment>
<dbReference type="STRING" id="314271.RB2654_04526"/>
<keyword evidence="3" id="KW-1185">Reference proteome</keyword>
<sequence>MSKDETAPAPDLVALVGSRICHDLVSPLGAIGNGIELMTLTGGEETPEMALVNESLVNARGRIRFFRIAFGAANSGAVVRAGDLAEAVAGIETKAVVEWRIPGDMARTDAKLALLALNCLASAMPYGGRISVERDAGGLVVTGRAERFRIEVDDWALIDGRGTATPANIHFALLPEEAFAQGRQVTQAQLEAEVRLTV</sequence>
<dbReference type="eggNOG" id="COG5385">
    <property type="taxonomic scope" value="Bacteria"/>
</dbReference>
<dbReference type="Proteomes" id="UP000002931">
    <property type="component" value="Unassembled WGS sequence"/>
</dbReference>
<dbReference type="InterPro" id="IPR018762">
    <property type="entry name" value="ChpT_C"/>
</dbReference>
<reference evidence="2 3" key="1">
    <citation type="journal article" date="2010" name="J. Bacteriol.">
        <title>Genome sequences of Pelagibaca bermudensis HTCC2601T and Maritimibacter alkaliphilus HTCC2654T, the type strains of two marine Roseobacter genera.</title>
        <authorList>
            <person name="Thrash J.C."/>
            <person name="Cho J.C."/>
            <person name="Ferriera S."/>
            <person name="Johnson J."/>
            <person name="Vergin K.L."/>
            <person name="Giovannoni S.J."/>
        </authorList>
    </citation>
    <scope>NUCLEOTIDE SEQUENCE [LARGE SCALE GENOMIC DNA]</scope>
    <source>
        <strain evidence="2 3">HTCC2654</strain>
    </source>
</reference>
<dbReference type="Gene3D" id="1.10.287.130">
    <property type="match status" value="1"/>
</dbReference>
<proteinExistence type="predicted"/>
<feature type="domain" description="Histidine phosphotransferase ChpT C-terminal" evidence="1">
    <location>
        <begin position="84"/>
        <end position="188"/>
    </location>
</feature>
<protein>
    <recommendedName>
        <fullName evidence="1">Histidine phosphotransferase ChpT C-terminal domain-containing protein</fullName>
    </recommendedName>
</protein>
<dbReference type="Gene3D" id="3.30.565.10">
    <property type="entry name" value="Histidine kinase-like ATPase, C-terminal domain"/>
    <property type="match status" value="1"/>
</dbReference>
<evidence type="ECO:0000259" key="1">
    <source>
        <dbReference type="Pfam" id="PF10090"/>
    </source>
</evidence>
<gene>
    <name evidence="2" type="ORF">RB2654_04526</name>
</gene>
<organism evidence="2 3">
    <name type="scientific">Maritimibacter alkaliphilus HTCC2654</name>
    <dbReference type="NCBI Taxonomy" id="314271"/>
    <lineage>
        <taxon>Bacteria</taxon>
        <taxon>Pseudomonadati</taxon>
        <taxon>Pseudomonadota</taxon>
        <taxon>Alphaproteobacteria</taxon>
        <taxon>Rhodobacterales</taxon>
        <taxon>Roseobacteraceae</taxon>
        <taxon>Maritimibacter</taxon>
    </lineage>
</organism>
<dbReference type="OrthoDB" id="9803702at2"/>
<dbReference type="HOGENOM" id="CLU_086320_1_0_5"/>